<name>A0A1N6FBX1_9LACT</name>
<protein>
    <recommendedName>
        <fullName evidence="4">DUF2798 domain-containing protein</fullName>
    </recommendedName>
</protein>
<gene>
    <name evidence="2" type="ORF">SAMN05878443_0522</name>
</gene>
<dbReference type="Pfam" id="PF11391">
    <property type="entry name" value="DUF2798"/>
    <property type="match status" value="2"/>
</dbReference>
<dbReference type="STRING" id="28230.SAMN05878443_0522"/>
<keyword evidence="1" id="KW-1133">Transmembrane helix</keyword>
<dbReference type="Proteomes" id="UP000184758">
    <property type="component" value="Unassembled WGS sequence"/>
</dbReference>
<feature type="transmembrane region" description="Helical" evidence="1">
    <location>
        <begin position="117"/>
        <end position="138"/>
    </location>
</feature>
<evidence type="ECO:0008006" key="4">
    <source>
        <dbReference type="Google" id="ProtNLM"/>
    </source>
</evidence>
<evidence type="ECO:0000256" key="1">
    <source>
        <dbReference type="SAM" id="Phobius"/>
    </source>
</evidence>
<dbReference type="eggNOG" id="ENOG502ZG0Y">
    <property type="taxonomic scope" value="Bacteria"/>
</dbReference>
<evidence type="ECO:0000313" key="2">
    <source>
        <dbReference type="EMBL" id="SIN92750.1"/>
    </source>
</evidence>
<evidence type="ECO:0000313" key="3">
    <source>
        <dbReference type="Proteomes" id="UP000184758"/>
    </source>
</evidence>
<reference evidence="3" key="1">
    <citation type="submission" date="2016-11" db="EMBL/GenBank/DDBJ databases">
        <authorList>
            <person name="Varghese N."/>
            <person name="Submissions S."/>
        </authorList>
    </citation>
    <scope>NUCLEOTIDE SEQUENCE [LARGE SCALE GENOMIC DNA]</scope>
    <source>
        <strain evidence="3">313</strain>
    </source>
</reference>
<sequence length="199" mass="22553">MVGNTIRVYHEWLFYLYSLILQSTIIKEVKENRLPHNAKEGMLYGIIICSITVLIMSTVNISLEFGKLDTEVLMIILKSFPIILIIAMLLEVLVFGRIAEKLVHIFSNDTDGFNAKTLFNILFTVIGMSLTMTVIGTMIGKGFTLASFKALSHWPRNFSIALFCELLIAQPPARLVMKKIHLRQESKLIVKDNSSIDFD</sequence>
<dbReference type="AlphaFoldDB" id="A0A1N6FBX1"/>
<proteinExistence type="predicted"/>
<feature type="transmembrane region" description="Helical" evidence="1">
    <location>
        <begin position="75"/>
        <end position="96"/>
    </location>
</feature>
<keyword evidence="1" id="KW-0812">Transmembrane</keyword>
<keyword evidence="3" id="KW-1185">Reference proteome</keyword>
<dbReference type="EMBL" id="FSRN01000001">
    <property type="protein sequence ID" value="SIN92750.1"/>
    <property type="molecule type" value="Genomic_DNA"/>
</dbReference>
<organism evidence="2 3">
    <name type="scientific">Carnobacterium alterfunditum</name>
    <dbReference type="NCBI Taxonomy" id="28230"/>
    <lineage>
        <taxon>Bacteria</taxon>
        <taxon>Bacillati</taxon>
        <taxon>Bacillota</taxon>
        <taxon>Bacilli</taxon>
        <taxon>Lactobacillales</taxon>
        <taxon>Carnobacteriaceae</taxon>
        <taxon>Carnobacterium</taxon>
    </lineage>
</organism>
<accession>A0A1N6FBX1</accession>
<feature type="transmembrane region" description="Helical" evidence="1">
    <location>
        <begin position="41"/>
        <end position="63"/>
    </location>
</feature>
<dbReference type="InterPro" id="IPR021529">
    <property type="entry name" value="DUF2798"/>
</dbReference>
<keyword evidence="1" id="KW-0472">Membrane</keyword>